<keyword evidence="2" id="KW-1185">Reference proteome</keyword>
<name>A0A857J0I5_9BURK</name>
<evidence type="ECO:0000313" key="1">
    <source>
        <dbReference type="EMBL" id="QHI96699.1"/>
    </source>
</evidence>
<gene>
    <name evidence="1" type="ORF">GT347_01040</name>
</gene>
<dbReference type="AlphaFoldDB" id="A0A857J0I5"/>
<evidence type="ECO:0000313" key="2">
    <source>
        <dbReference type="Proteomes" id="UP000464787"/>
    </source>
</evidence>
<sequence>MDLGDFWSQGEHAAHVTAMVAELNALPGSAGIRFDEAGIRQKRPAA</sequence>
<protein>
    <submittedName>
        <fullName evidence="1">Uncharacterized protein</fullName>
    </submittedName>
</protein>
<organism evidence="1 2">
    <name type="scientific">Xylophilus rhododendri</name>
    <dbReference type="NCBI Taxonomy" id="2697032"/>
    <lineage>
        <taxon>Bacteria</taxon>
        <taxon>Pseudomonadati</taxon>
        <taxon>Pseudomonadota</taxon>
        <taxon>Betaproteobacteria</taxon>
        <taxon>Burkholderiales</taxon>
        <taxon>Xylophilus</taxon>
    </lineage>
</organism>
<proteinExistence type="predicted"/>
<dbReference type="Proteomes" id="UP000464787">
    <property type="component" value="Chromosome"/>
</dbReference>
<dbReference type="EMBL" id="CP047650">
    <property type="protein sequence ID" value="QHI96699.1"/>
    <property type="molecule type" value="Genomic_DNA"/>
</dbReference>
<dbReference type="KEGG" id="xyk:GT347_01040"/>
<reference evidence="1 2" key="1">
    <citation type="submission" date="2020-01" db="EMBL/GenBank/DDBJ databases">
        <title>Genome sequencing of strain KACC 21265.</title>
        <authorList>
            <person name="Heo J."/>
            <person name="Kim S.-J."/>
            <person name="Kim J.-S."/>
            <person name="Hong S.-B."/>
            <person name="Kwon S.-W."/>
        </authorList>
    </citation>
    <scope>NUCLEOTIDE SEQUENCE [LARGE SCALE GENOMIC DNA]</scope>
    <source>
        <strain evidence="1 2">KACC 21265</strain>
    </source>
</reference>
<accession>A0A857J0I5</accession>
<dbReference type="RefSeq" id="WP_160550217.1">
    <property type="nucleotide sequence ID" value="NZ_CP047650.1"/>
</dbReference>